<proteinExistence type="predicted"/>
<evidence type="ECO:0000313" key="1">
    <source>
        <dbReference type="EMBL" id="KAF2248087.1"/>
    </source>
</evidence>
<keyword evidence="2" id="KW-1185">Reference proteome</keyword>
<evidence type="ECO:0000313" key="2">
    <source>
        <dbReference type="Proteomes" id="UP000800094"/>
    </source>
</evidence>
<accession>A0A6A6ICZ8</accession>
<dbReference type="AlphaFoldDB" id="A0A6A6ICZ8"/>
<name>A0A6A6ICZ8_9PLEO</name>
<dbReference type="Proteomes" id="UP000800094">
    <property type="component" value="Unassembled WGS sequence"/>
</dbReference>
<dbReference type="OrthoDB" id="3202396at2759"/>
<protein>
    <submittedName>
        <fullName evidence="1">Uncharacterized protein</fullName>
    </submittedName>
</protein>
<dbReference type="GeneID" id="54582489"/>
<sequence length="260" mass="29670">MSFSEHLSRANRQIKYILISNTFRVSTWLALGSILQLLSLLSLPRKLSILAPILLVFHRIAKAISNSRHIYTSVFSDVRRGRWTTWLPPSKSDEDESGVVMFVLGARVNHPQGRRAANALELGKLYNAMWEEAEANRFRWGYLGRTQMLTSCGDEEGFTFVWLTYWRDIKGLHEFAKCTAHRAGQKAYVDDKKFPYMGIMHELYFARKGSTETLYHNFPPFGMGQTKLIVDEGAGPILKDPLVPDQQGGSTMYERMRGTS</sequence>
<dbReference type="InterPro" id="IPR025444">
    <property type="entry name" value="Monooxy_af470"/>
</dbReference>
<dbReference type="Pfam" id="PF13826">
    <property type="entry name" value="Monooxy_af470-like"/>
    <property type="match status" value="1"/>
</dbReference>
<dbReference type="EMBL" id="ML987196">
    <property type="protein sequence ID" value="KAF2248087.1"/>
    <property type="molecule type" value="Genomic_DNA"/>
</dbReference>
<gene>
    <name evidence="1" type="ORF">BU26DRAFT_519836</name>
</gene>
<dbReference type="RefSeq" id="XP_033683091.1">
    <property type="nucleotide sequence ID" value="XM_033829159.1"/>
</dbReference>
<reference evidence="1" key="1">
    <citation type="journal article" date="2020" name="Stud. Mycol.">
        <title>101 Dothideomycetes genomes: a test case for predicting lifestyles and emergence of pathogens.</title>
        <authorList>
            <person name="Haridas S."/>
            <person name="Albert R."/>
            <person name="Binder M."/>
            <person name="Bloem J."/>
            <person name="Labutti K."/>
            <person name="Salamov A."/>
            <person name="Andreopoulos B."/>
            <person name="Baker S."/>
            <person name="Barry K."/>
            <person name="Bills G."/>
            <person name="Bluhm B."/>
            <person name="Cannon C."/>
            <person name="Castanera R."/>
            <person name="Culley D."/>
            <person name="Daum C."/>
            <person name="Ezra D."/>
            <person name="Gonzalez J."/>
            <person name="Henrissat B."/>
            <person name="Kuo A."/>
            <person name="Liang C."/>
            <person name="Lipzen A."/>
            <person name="Lutzoni F."/>
            <person name="Magnuson J."/>
            <person name="Mondo S."/>
            <person name="Nolan M."/>
            <person name="Ohm R."/>
            <person name="Pangilinan J."/>
            <person name="Park H.-J."/>
            <person name="Ramirez L."/>
            <person name="Alfaro M."/>
            <person name="Sun H."/>
            <person name="Tritt A."/>
            <person name="Yoshinaga Y."/>
            <person name="Zwiers L.-H."/>
            <person name="Turgeon B."/>
            <person name="Goodwin S."/>
            <person name="Spatafora J."/>
            <person name="Crous P."/>
            <person name="Grigoriev I."/>
        </authorList>
    </citation>
    <scope>NUCLEOTIDE SEQUENCE</scope>
    <source>
        <strain evidence="1">CBS 122368</strain>
    </source>
</reference>
<organism evidence="1 2">
    <name type="scientific">Trematosphaeria pertusa</name>
    <dbReference type="NCBI Taxonomy" id="390896"/>
    <lineage>
        <taxon>Eukaryota</taxon>
        <taxon>Fungi</taxon>
        <taxon>Dikarya</taxon>
        <taxon>Ascomycota</taxon>
        <taxon>Pezizomycotina</taxon>
        <taxon>Dothideomycetes</taxon>
        <taxon>Pleosporomycetidae</taxon>
        <taxon>Pleosporales</taxon>
        <taxon>Massarineae</taxon>
        <taxon>Trematosphaeriaceae</taxon>
        <taxon>Trematosphaeria</taxon>
    </lineage>
</organism>